<organism evidence="4">
    <name type="scientific">Halalkalibacterium halodurans</name>
    <name type="common">Bacillus halodurans</name>
    <dbReference type="NCBI Taxonomy" id="86665"/>
    <lineage>
        <taxon>Bacteria</taxon>
        <taxon>Bacillati</taxon>
        <taxon>Bacillota</taxon>
        <taxon>Bacilli</taxon>
        <taxon>Bacillales</taxon>
        <taxon>Bacillaceae</taxon>
        <taxon>Halalkalibacterium (ex Joshi et al. 2022)</taxon>
    </lineage>
</organism>
<dbReference type="PATRIC" id="fig|136160.3.peg.3731"/>
<dbReference type="RefSeq" id="WP_053432465.1">
    <property type="nucleotide sequence ID" value="NZ_CP040441.1"/>
</dbReference>
<dbReference type="GeneID" id="87596280"/>
<sequence>MRIIKAGLIGCGNISSIYFENVHRFKHLTIVACADLHLERARAQAEKYRIPKACTVAELLEDPEIELVINLTIPQVHAKVCIQALEAGKHVYTEKPLTITLEEGQKLLKKAKETGLLVGCAPDTFLGAGIQTSIQVIERGEIGTPVGASAFMISRGHEHWHPDPAFYYDVGGGPMYDMGPYYLTALTALLGPMVRVSGSARITYPERTILSEPKKGTKIKVSTPTHISGVIDFANGAIASITTSFDAFGGSVLPPIEVYGSEGTLLVPDPNTFNGPVQLRKRDEREFVEVPLTYHYTENSRGIGVADMAMSLLTGSDYRASGTMGFHVLEAMHGFHMSSTSGHHYQMKSTCRKPEPLPVDFRFPYAETT</sequence>
<protein>
    <submittedName>
        <fullName evidence="4">Oxidoreductase</fullName>
    </submittedName>
</protein>
<dbReference type="PANTHER" id="PTHR43818">
    <property type="entry name" value="BCDNA.GH03377"/>
    <property type="match status" value="1"/>
</dbReference>
<dbReference type="PANTHER" id="PTHR43818:SF11">
    <property type="entry name" value="BCDNA.GH03377"/>
    <property type="match status" value="1"/>
</dbReference>
<evidence type="ECO:0000259" key="3">
    <source>
        <dbReference type="Pfam" id="PF22725"/>
    </source>
</evidence>
<dbReference type="SUPFAM" id="SSF51735">
    <property type="entry name" value="NAD(P)-binding Rossmann-fold domains"/>
    <property type="match status" value="1"/>
</dbReference>
<comment type="caution">
    <text evidence="4">The sequence shown here is derived from an EMBL/GenBank/DDBJ whole genome shotgun (WGS) entry which is preliminary data.</text>
</comment>
<dbReference type="GO" id="GO:0000166">
    <property type="term" value="F:nucleotide binding"/>
    <property type="evidence" value="ECO:0007669"/>
    <property type="project" value="InterPro"/>
</dbReference>
<dbReference type="Pfam" id="PF22725">
    <property type="entry name" value="GFO_IDH_MocA_C3"/>
    <property type="match status" value="1"/>
</dbReference>
<feature type="domain" description="GFO/IDH/MocA-like oxidoreductase" evidence="3">
    <location>
        <begin position="133"/>
        <end position="265"/>
    </location>
</feature>
<dbReference type="GO" id="GO:0016491">
    <property type="term" value="F:oxidoreductase activity"/>
    <property type="evidence" value="ECO:0007669"/>
    <property type="project" value="UniProtKB-KW"/>
</dbReference>
<dbReference type="InterPro" id="IPR055170">
    <property type="entry name" value="GFO_IDH_MocA-like_dom"/>
</dbReference>
<gene>
    <name evidence="4" type="ORF">AMD02_18805</name>
</gene>
<dbReference type="EMBL" id="LILD01000014">
    <property type="protein sequence ID" value="KOO36237.1"/>
    <property type="molecule type" value="Genomic_DNA"/>
</dbReference>
<reference evidence="4" key="1">
    <citation type="submission" date="2015-08" db="EMBL/GenBank/DDBJ databases">
        <title>Complete DNA Sequence of Pseudomonas syringae pv. actinidiae, the Causal Agent of Kiwifruit Canker Disease.</title>
        <authorList>
            <person name="Rikkerink E.H.A."/>
            <person name="Fineran P.C."/>
        </authorList>
    </citation>
    <scope>NUCLEOTIDE SEQUENCE</scope>
    <source>
        <strain evidence="4">DSM 13666</strain>
    </source>
</reference>
<name>A0A0M0KCB5_ALKHA</name>
<evidence type="ECO:0000259" key="2">
    <source>
        <dbReference type="Pfam" id="PF01408"/>
    </source>
</evidence>
<dbReference type="SUPFAM" id="SSF55347">
    <property type="entry name" value="Glyceraldehyde-3-phosphate dehydrogenase-like, C-terminal domain"/>
    <property type="match status" value="1"/>
</dbReference>
<dbReference type="Gene3D" id="3.30.360.10">
    <property type="entry name" value="Dihydrodipicolinate Reductase, domain 2"/>
    <property type="match status" value="1"/>
</dbReference>
<evidence type="ECO:0000313" key="4">
    <source>
        <dbReference type="EMBL" id="KOO36237.1"/>
    </source>
</evidence>
<dbReference type="InterPro" id="IPR000683">
    <property type="entry name" value="Gfo/Idh/MocA-like_OxRdtase_N"/>
</dbReference>
<proteinExistence type="predicted"/>
<accession>A0A0M0KCB5</accession>
<dbReference type="Gene3D" id="3.40.50.720">
    <property type="entry name" value="NAD(P)-binding Rossmann-like Domain"/>
    <property type="match status" value="1"/>
</dbReference>
<dbReference type="InterPro" id="IPR050463">
    <property type="entry name" value="Gfo/Idh/MocA_oxidrdct_glycsds"/>
</dbReference>
<dbReference type="AlphaFoldDB" id="A0A0M0KCB5"/>
<keyword evidence="1" id="KW-0560">Oxidoreductase</keyword>
<dbReference type="Pfam" id="PF01408">
    <property type="entry name" value="GFO_IDH_MocA"/>
    <property type="match status" value="1"/>
</dbReference>
<dbReference type="InterPro" id="IPR036291">
    <property type="entry name" value="NAD(P)-bd_dom_sf"/>
</dbReference>
<evidence type="ECO:0000256" key="1">
    <source>
        <dbReference type="ARBA" id="ARBA00023002"/>
    </source>
</evidence>
<feature type="domain" description="Gfo/Idh/MocA-like oxidoreductase N-terminal" evidence="2">
    <location>
        <begin position="4"/>
        <end position="118"/>
    </location>
</feature>